<dbReference type="AlphaFoldDB" id="A0A1G2QI15"/>
<evidence type="ECO:0000256" key="2">
    <source>
        <dbReference type="ARBA" id="ARBA00022980"/>
    </source>
</evidence>
<protein>
    <recommendedName>
        <fullName evidence="4 5">Large ribosomal subunit protein uL10</fullName>
    </recommendedName>
</protein>
<dbReference type="SUPFAM" id="SSF160369">
    <property type="entry name" value="Ribosomal protein L10-like"/>
    <property type="match status" value="1"/>
</dbReference>
<proteinExistence type="inferred from homology"/>
<keyword evidence="2 5" id="KW-0689">Ribosomal protein</keyword>
<gene>
    <name evidence="5" type="primary">rplJ</name>
    <name evidence="6" type="ORF">A2569_01545</name>
</gene>
<reference evidence="6 7" key="1">
    <citation type="journal article" date="2016" name="Nat. Commun.">
        <title>Thousands of microbial genomes shed light on interconnected biogeochemical processes in an aquifer system.</title>
        <authorList>
            <person name="Anantharaman K."/>
            <person name="Brown C.T."/>
            <person name="Hug L.A."/>
            <person name="Sharon I."/>
            <person name="Castelle C.J."/>
            <person name="Probst A.J."/>
            <person name="Thomas B.C."/>
            <person name="Singh A."/>
            <person name="Wilkins M.J."/>
            <person name="Karaoz U."/>
            <person name="Brodie E.L."/>
            <person name="Williams K.H."/>
            <person name="Hubbard S.S."/>
            <person name="Banfield J.F."/>
        </authorList>
    </citation>
    <scope>NUCLEOTIDE SEQUENCE [LARGE SCALE GENOMIC DNA]</scope>
</reference>
<dbReference type="STRING" id="1802440.A2569_01545"/>
<evidence type="ECO:0000256" key="5">
    <source>
        <dbReference type="HAMAP-Rule" id="MF_00362"/>
    </source>
</evidence>
<dbReference type="GO" id="GO:0005840">
    <property type="term" value="C:ribosome"/>
    <property type="evidence" value="ECO:0007669"/>
    <property type="project" value="UniProtKB-KW"/>
</dbReference>
<evidence type="ECO:0000256" key="3">
    <source>
        <dbReference type="ARBA" id="ARBA00023274"/>
    </source>
</evidence>
<name>A0A1G2QI15_9BACT</name>
<dbReference type="GO" id="GO:0006412">
    <property type="term" value="P:translation"/>
    <property type="evidence" value="ECO:0007669"/>
    <property type="project" value="UniProtKB-UniRule"/>
</dbReference>
<evidence type="ECO:0000256" key="4">
    <source>
        <dbReference type="ARBA" id="ARBA00035202"/>
    </source>
</evidence>
<dbReference type="CDD" id="cd05797">
    <property type="entry name" value="Ribosomal_L10"/>
    <property type="match status" value="1"/>
</dbReference>
<organism evidence="6 7">
    <name type="scientific">Candidatus Vogelbacteria bacterium RIFOXYD1_FULL_51_18</name>
    <dbReference type="NCBI Taxonomy" id="1802440"/>
    <lineage>
        <taxon>Bacteria</taxon>
        <taxon>Candidatus Vogeliibacteriota</taxon>
    </lineage>
</organism>
<keyword evidence="5" id="KW-0694">RNA-binding</keyword>
<dbReference type="HAMAP" id="MF_00362">
    <property type="entry name" value="Ribosomal_uL10"/>
    <property type="match status" value="1"/>
</dbReference>
<dbReference type="Proteomes" id="UP000177090">
    <property type="component" value="Unassembled WGS sequence"/>
</dbReference>
<comment type="similarity">
    <text evidence="1 5">Belongs to the universal ribosomal protein uL10 family.</text>
</comment>
<dbReference type="Pfam" id="PF00466">
    <property type="entry name" value="Ribosomal_L10"/>
    <property type="match status" value="1"/>
</dbReference>
<dbReference type="InterPro" id="IPR022973">
    <property type="entry name" value="Ribosomal_uL10_bac"/>
</dbReference>
<dbReference type="PANTHER" id="PTHR11560">
    <property type="entry name" value="39S RIBOSOMAL PROTEIN L10, MITOCHONDRIAL"/>
    <property type="match status" value="1"/>
</dbReference>
<evidence type="ECO:0000313" key="6">
    <source>
        <dbReference type="EMBL" id="OHA60236.1"/>
    </source>
</evidence>
<dbReference type="InterPro" id="IPR001790">
    <property type="entry name" value="Ribosomal_uL10"/>
</dbReference>
<accession>A0A1G2QI15</accession>
<keyword evidence="5" id="KW-0699">rRNA-binding</keyword>
<dbReference type="InterPro" id="IPR043141">
    <property type="entry name" value="Ribosomal_uL10-like_sf"/>
</dbReference>
<dbReference type="InterPro" id="IPR047865">
    <property type="entry name" value="Ribosomal_uL10_bac_type"/>
</dbReference>
<keyword evidence="3 5" id="KW-0687">Ribonucleoprotein</keyword>
<comment type="function">
    <text evidence="5">Forms part of the ribosomal stalk, playing a central role in the interaction of the ribosome with GTP-bound translation factors.</text>
</comment>
<sequence>MSREKKGEILERLKGIVERAVTVVFVNFHGLRSQDTSLLRRNLRENGVSYTVAKKTLIALSLATTPLEGVPPALDGEVGIAYGDDALAPAREVGKFAKSRKDTLRILGGIFEGSYRDALSMLEIANIPGREVLHGRLAYLVQSPLSRLVMALDQIAQKRS</sequence>
<evidence type="ECO:0000256" key="1">
    <source>
        <dbReference type="ARBA" id="ARBA00008889"/>
    </source>
</evidence>
<comment type="subunit">
    <text evidence="5">Part of the ribosomal stalk of the 50S ribosomal subunit. The N-terminus interacts with L11 and the large rRNA to form the base of the stalk. The C-terminus forms an elongated spine to which L12 dimers bind in a sequential fashion forming a multimeric L10(L12)X complex.</text>
</comment>
<dbReference type="GO" id="GO:1990904">
    <property type="term" value="C:ribonucleoprotein complex"/>
    <property type="evidence" value="ECO:0007669"/>
    <property type="project" value="UniProtKB-KW"/>
</dbReference>
<dbReference type="Gene3D" id="3.30.70.1730">
    <property type="match status" value="1"/>
</dbReference>
<dbReference type="EMBL" id="MHTL01000017">
    <property type="protein sequence ID" value="OHA60236.1"/>
    <property type="molecule type" value="Genomic_DNA"/>
</dbReference>
<dbReference type="NCBIfam" id="NF000955">
    <property type="entry name" value="PRK00099.1-1"/>
    <property type="match status" value="1"/>
</dbReference>
<dbReference type="Gene3D" id="6.10.250.290">
    <property type="match status" value="1"/>
</dbReference>
<evidence type="ECO:0000313" key="7">
    <source>
        <dbReference type="Proteomes" id="UP000177090"/>
    </source>
</evidence>
<comment type="caution">
    <text evidence="6">The sequence shown here is derived from an EMBL/GenBank/DDBJ whole genome shotgun (WGS) entry which is preliminary data.</text>
</comment>
<dbReference type="GO" id="GO:0070180">
    <property type="term" value="F:large ribosomal subunit rRNA binding"/>
    <property type="evidence" value="ECO:0007669"/>
    <property type="project" value="UniProtKB-UniRule"/>
</dbReference>